<evidence type="ECO:0000256" key="1">
    <source>
        <dbReference type="SAM" id="MobiDB-lite"/>
    </source>
</evidence>
<organism evidence="2 3">
    <name type="scientific">Durusdinium trenchii</name>
    <dbReference type="NCBI Taxonomy" id="1381693"/>
    <lineage>
        <taxon>Eukaryota</taxon>
        <taxon>Sar</taxon>
        <taxon>Alveolata</taxon>
        <taxon>Dinophyceae</taxon>
        <taxon>Suessiales</taxon>
        <taxon>Symbiodiniaceae</taxon>
        <taxon>Durusdinium</taxon>
    </lineage>
</organism>
<evidence type="ECO:0008006" key="4">
    <source>
        <dbReference type="Google" id="ProtNLM"/>
    </source>
</evidence>
<dbReference type="EMBL" id="CAXAMM010042993">
    <property type="protein sequence ID" value="CAK9107875.1"/>
    <property type="molecule type" value="Genomic_DNA"/>
</dbReference>
<protein>
    <recommendedName>
        <fullName evidence="4">PAS domain-containing protein</fullName>
    </recommendedName>
</protein>
<feature type="compositionally biased region" description="Basic and acidic residues" evidence="1">
    <location>
        <begin position="104"/>
        <end position="116"/>
    </location>
</feature>
<proteinExistence type="predicted"/>
<gene>
    <name evidence="2" type="ORF">SCF082_LOCUS50200</name>
</gene>
<dbReference type="InterPro" id="IPR035965">
    <property type="entry name" value="PAS-like_dom_sf"/>
</dbReference>
<evidence type="ECO:0000313" key="3">
    <source>
        <dbReference type="Proteomes" id="UP001642464"/>
    </source>
</evidence>
<dbReference type="Proteomes" id="UP001642464">
    <property type="component" value="Unassembled WGS sequence"/>
</dbReference>
<evidence type="ECO:0000313" key="2">
    <source>
        <dbReference type="EMBL" id="CAK9107875.1"/>
    </source>
</evidence>
<accession>A0ABP0S692</accession>
<dbReference type="Gene3D" id="3.30.450.20">
    <property type="entry name" value="PAS domain"/>
    <property type="match status" value="1"/>
</dbReference>
<reference evidence="2 3" key="1">
    <citation type="submission" date="2024-02" db="EMBL/GenBank/DDBJ databases">
        <authorList>
            <person name="Chen Y."/>
            <person name="Shah S."/>
            <person name="Dougan E. K."/>
            <person name="Thang M."/>
            <person name="Chan C."/>
        </authorList>
    </citation>
    <scope>NUCLEOTIDE SEQUENCE [LARGE SCALE GENOMIC DNA]</scope>
</reference>
<comment type="caution">
    <text evidence="2">The sequence shown here is derived from an EMBL/GenBank/DDBJ whole genome shotgun (WGS) entry which is preliminary data.</text>
</comment>
<keyword evidence="3" id="KW-1185">Reference proteome</keyword>
<feature type="region of interest" description="Disordered" evidence="1">
    <location>
        <begin position="100"/>
        <end position="133"/>
    </location>
</feature>
<sequence>MSHWKYGKKGDKNHRRELFNIEPYMILDPDEMDCTIAYMSQGLEDLFGYWRAWALGRHFRFLPLDQEVSEVLGGVEALQWGVDAREAGTEPGRIEEFCYNQGQKDQRRGDEADEACRPNGGGETDGGNGRTWTSEAERGAMDSASHMLSLLRLYSVKTKQPIWCCIYLRHVWLQDREGSTLHQG</sequence>
<dbReference type="SUPFAM" id="SSF55785">
    <property type="entry name" value="PYP-like sensor domain (PAS domain)"/>
    <property type="match status" value="1"/>
</dbReference>
<feature type="compositionally biased region" description="Gly residues" evidence="1">
    <location>
        <begin position="119"/>
        <end position="129"/>
    </location>
</feature>
<name>A0ABP0S692_9DINO</name>